<evidence type="ECO:0000256" key="1">
    <source>
        <dbReference type="SAM" id="MobiDB-lite"/>
    </source>
</evidence>
<evidence type="ECO:0000313" key="3">
    <source>
        <dbReference type="Proteomes" id="UP000617340"/>
    </source>
</evidence>
<dbReference type="EMBL" id="JACSDZ010000018">
    <property type="protein sequence ID" value="KAF7383906.1"/>
    <property type="molecule type" value="Genomic_DNA"/>
</dbReference>
<gene>
    <name evidence="2" type="ORF">HZH68_014663</name>
</gene>
<dbReference type="Proteomes" id="UP000617340">
    <property type="component" value="Unassembled WGS sequence"/>
</dbReference>
<accession>A0A834JAC2</accession>
<keyword evidence="3" id="KW-1185">Reference proteome</keyword>
<proteinExistence type="predicted"/>
<organism evidence="2 3">
    <name type="scientific">Vespula germanica</name>
    <name type="common">German yellow jacket</name>
    <name type="synonym">Paravespula germanica</name>
    <dbReference type="NCBI Taxonomy" id="30212"/>
    <lineage>
        <taxon>Eukaryota</taxon>
        <taxon>Metazoa</taxon>
        <taxon>Ecdysozoa</taxon>
        <taxon>Arthropoda</taxon>
        <taxon>Hexapoda</taxon>
        <taxon>Insecta</taxon>
        <taxon>Pterygota</taxon>
        <taxon>Neoptera</taxon>
        <taxon>Endopterygota</taxon>
        <taxon>Hymenoptera</taxon>
        <taxon>Apocrita</taxon>
        <taxon>Aculeata</taxon>
        <taxon>Vespoidea</taxon>
        <taxon>Vespidae</taxon>
        <taxon>Vespinae</taxon>
        <taxon>Vespula</taxon>
    </lineage>
</organism>
<protein>
    <submittedName>
        <fullName evidence="2">Uncharacterized protein</fullName>
    </submittedName>
</protein>
<feature type="region of interest" description="Disordered" evidence="1">
    <location>
        <begin position="1"/>
        <end position="40"/>
    </location>
</feature>
<evidence type="ECO:0000313" key="2">
    <source>
        <dbReference type="EMBL" id="KAF7383906.1"/>
    </source>
</evidence>
<dbReference type="AlphaFoldDB" id="A0A834JAC2"/>
<comment type="caution">
    <text evidence="2">The sequence shown here is derived from an EMBL/GenBank/DDBJ whole genome shotgun (WGS) entry which is preliminary data.</text>
</comment>
<name>A0A834JAC2_VESGE</name>
<sequence>MMPSRSRRIDSPESENAMEVPRKQGKFQSDTKNKSPLESSLRSNNALMKKISCYKLERYEQKQEETLQKMANKGTLIEEVHPEEMKRNINLLDKINNIDEDCLEDEQEISDINIETAENA</sequence>
<reference evidence="2" key="1">
    <citation type="journal article" date="2020" name="G3 (Bethesda)">
        <title>High-Quality Assemblies for Three Invasive Social Wasps from the &lt;i&gt;Vespula&lt;/i&gt; Genus.</title>
        <authorList>
            <person name="Harrop T.W.R."/>
            <person name="Guhlin J."/>
            <person name="McLaughlin G.M."/>
            <person name="Permina E."/>
            <person name="Stockwell P."/>
            <person name="Gilligan J."/>
            <person name="Le Lec M.F."/>
            <person name="Gruber M.A.M."/>
            <person name="Quinn O."/>
            <person name="Lovegrove M."/>
            <person name="Duncan E.J."/>
            <person name="Remnant E.J."/>
            <person name="Van Eeckhoven J."/>
            <person name="Graham B."/>
            <person name="Knapp R.A."/>
            <person name="Langford K.W."/>
            <person name="Kronenberg Z."/>
            <person name="Press M.O."/>
            <person name="Eacker S.M."/>
            <person name="Wilson-Rankin E.E."/>
            <person name="Purcell J."/>
            <person name="Lester P.J."/>
            <person name="Dearden P.K."/>
        </authorList>
    </citation>
    <scope>NUCLEOTIDE SEQUENCE</scope>
    <source>
        <strain evidence="2">Linc-1</strain>
    </source>
</reference>